<dbReference type="PIRSF" id="PIRSF009320">
    <property type="entry name" value="Nuc_binding_HP_1000"/>
    <property type="match status" value="1"/>
</dbReference>
<gene>
    <name evidence="2" type="ORF">BHC48_07960</name>
</gene>
<evidence type="ECO:0000313" key="2">
    <source>
        <dbReference type="EMBL" id="PIT49892.1"/>
    </source>
</evidence>
<dbReference type="FunFam" id="3.40.50.300:FF:000285">
    <property type="entry name" value="Sporulation initiation inhibitor Soj"/>
    <property type="match status" value="1"/>
</dbReference>
<protein>
    <submittedName>
        <fullName evidence="2">Chromosome partitioning protein</fullName>
    </submittedName>
</protein>
<dbReference type="Pfam" id="PF13614">
    <property type="entry name" value="AAA_31"/>
    <property type="match status" value="1"/>
</dbReference>
<name>A0A2N9XNI7_9NEIS</name>
<dbReference type="PANTHER" id="PTHR13696">
    <property type="entry name" value="P-LOOP CONTAINING NUCLEOSIDE TRIPHOSPHATE HYDROLASE"/>
    <property type="match status" value="1"/>
</dbReference>
<accession>A0A2N9XNI7</accession>
<comment type="caution">
    <text evidence="2">The sequence shown here is derived from an EMBL/GenBank/DDBJ whole genome shotgun (WGS) entry which is preliminary data.</text>
</comment>
<dbReference type="SUPFAM" id="SSF52540">
    <property type="entry name" value="P-loop containing nucleoside triphosphate hydrolases"/>
    <property type="match status" value="1"/>
</dbReference>
<organism evidence="2 3">
    <name type="scientific">Snodgrassella alvi</name>
    <dbReference type="NCBI Taxonomy" id="1196083"/>
    <lineage>
        <taxon>Bacteria</taxon>
        <taxon>Pseudomonadati</taxon>
        <taxon>Pseudomonadota</taxon>
        <taxon>Betaproteobacteria</taxon>
        <taxon>Neisseriales</taxon>
        <taxon>Neisseriaceae</taxon>
        <taxon>Snodgrassella</taxon>
    </lineage>
</organism>
<reference evidence="2 3" key="1">
    <citation type="journal article" date="2017" name="MBio">
        <title>Type VI secretion-mediated competition in the bee gut microbiome.</title>
        <authorList>
            <person name="Steele M.I."/>
            <person name="Kwong W.K."/>
            <person name="Powell J.E."/>
            <person name="Whiteley M."/>
            <person name="Moran N.A."/>
        </authorList>
    </citation>
    <scope>NUCLEOTIDE SEQUENCE [LARGE SCALE GENOMIC DNA]</scope>
    <source>
        <strain evidence="2 3">Occ4-2</strain>
    </source>
</reference>
<feature type="domain" description="AAA" evidence="1">
    <location>
        <begin position="4"/>
        <end position="179"/>
    </location>
</feature>
<dbReference type="InterPro" id="IPR025669">
    <property type="entry name" value="AAA_dom"/>
</dbReference>
<dbReference type="CDD" id="cd02042">
    <property type="entry name" value="ParAB_family"/>
    <property type="match status" value="1"/>
</dbReference>
<proteinExistence type="predicted"/>
<evidence type="ECO:0000313" key="3">
    <source>
        <dbReference type="Proteomes" id="UP000231484"/>
    </source>
</evidence>
<dbReference type="PANTHER" id="PTHR13696:SF52">
    <property type="entry name" value="PARA FAMILY PROTEIN CT_582"/>
    <property type="match status" value="1"/>
</dbReference>
<dbReference type="InterPro" id="IPR027417">
    <property type="entry name" value="P-loop_NTPase"/>
</dbReference>
<dbReference type="EMBL" id="MEIQ01000045">
    <property type="protein sequence ID" value="PIT49892.1"/>
    <property type="molecule type" value="Genomic_DNA"/>
</dbReference>
<evidence type="ECO:0000259" key="1">
    <source>
        <dbReference type="Pfam" id="PF13614"/>
    </source>
</evidence>
<dbReference type="AlphaFoldDB" id="A0A2N9XNI7"/>
<dbReference type="Proteomes" id="UP000231484">
    <property type="component" value="Unassembled WGS sequence"/>
</dbReference>
<sequence>MSAHIIAVANQKGGVGKTTTVVNLAASLVEKKFSVLIVDLDPQGNATTGSGINKGNVTSGVYAVLLGNEEIRNAIMTAQHGGFHVLPANRALAGAEVELVQELAREMRLKNALAQINDQYDYIIIDCPPTLTLLTINGLVAARHIIVPMLCEYYALEGISDLIATVRKIRQAINPQLDILGIVRTLYDPRSLLAKQVDEQLSTHFPDKLFTTPIPRNIRLAEAPSHGMPALQYDPRATGTKAYLALADEILARTAGKYKIP</sequence>
<dbReference type="Gene3D" id="3.40.50.300">
    <property type="entry name" value="P-loop containing nucleotide triphosphate hydrolases"/>
    <property type="match status" value="1"/>
</dbReference>
<dbReference type="InterPro" id="IPR050678">
    <property type="entry name" value="DNA_Partitioning_ATPase"/>
</dbReference>